<protein>
    <submittedName>
        <fullName evidence="2">Uncharacterized protein</fullName>
    </submittedName>
</protein>
<evidence type="ECO:0000313" key="3">
    <source>
        <dbReference type="Proteomes" id="UP001595891"/>
    </source>
</evidence>
<feature type="transmembrane region" description="Helical" evidence="1">
    <location>
        <begin position="238"/>
        <end position="259"/>
    </location>
</feature>
<evidence type="ECO:0000313" key="2">
    <source>
        <dbReference type="EMBL" id="MFC4586764.1"/>
    </source>
</evidence>
<feature type="transmembrane region" description="Helical" evidence="1">
    <location>
        <begin position="165"/>
        <end position="190"/>
    </location>
</feature>
<keyword evidence="1" id="KW-1133">Transmembrane helix</keyword>
<dbReference type="Proteomes" id="UP001595891">
    <property type="component" value="Unassembled WGS sequence"/>
</dbReference>
<accession>A0ABV9EEU5</accession>
<feature type="transmembrane region" description="Helical" evidence="1">
    <location>
        <begin position="132"/>
        <end position="153"/>
    </location>
</feature>
<dbReference type="RefSeq" id="WP_262842485.1">
    <property type="nucleotide sequence ID" value="NZ_JANZYP010000011.1"/>
</dbReference>
<comment type="caution">
    <text evidence="2">The sequence shown here is derived from an EMBL/GenBank/DDBJ whole genome shotgun (WGS) entry which is preliminary data.</text>
</comment>
<reference evidence="3" key="1">
    <citation type="journal article" date="2019" name="Int. J. Syst. Evol. Microbiol.">
        <title>The Global Catalogue of Microorganisms (GCM) 10K type strain sequencing project: providing services to taxonomists for standard genome sequencing and annotation.</title>
        <authorList>
            <consortium name="The Broad Institute Genomics Platform"/>
            <consortium name="The Broad Institute Genome Sequencing Center for Infectious Disease"/>
            <person name="Wu L."/>
            <person name="Ma J."/>
        </authorList>
    </citation>
    <scope>NUCLEOTIDE SEQUENCE [LARGE SCALE GENOMIC DNA]</scope>
    <source>
        <strain evidence="3">CCUG 49560</strain>
    </source>
</reference>
<dbReference type="EMBL" id="JBHSFN010000006">
    <property type="protein sequence ID" value="MFC4586764.1"/>
    <property type="molecule type" value="Genomic_DNA"/>
</dbReference>
<proteinExistence type="predicted"/>
<sequence>MDDLCPESGWNPIALAPELSQLAGVLAGFVFTSIVVMLSQSWPKRRRIPAISLFVAAFAALALNSYLFAVIAGETPKGGACYRVWSEMMIASGLLGVGAVALTSGIVWLLAAHLEQDTDGDVWDDTIGLERLARAVLHGVAVLATVLLSTTSLDYLYVSFGTHPPAWLIASVYAYLVVILAVIVLIRIRLRRTAAATDLARQLSKGTFGAVRYAFVTAIALGMLLAYADVYWNPTPAWLAITVILLAMPASAPVLIRLVHAVPRFGVRTPAPPPETTDRPLRWAALVLIAWAVRRRLK</sequence>
<evidence type="ECO:0000256" key="1">
    <source>
        <dbReference type="SAM" id="Phobius"/>
    </source>
</evidence>
<organism evidence="2 3">
    <name type="scientific">Sphaerisporangium corydalis</name>
    <dbReference type="NCBI Taxonomy" id="1441875"/>
    <lineage>
        <taxon>Bacteria</taxon>
        <taxon>Bacillati</taxon>
        <taxon>Actinomycetota</taxon>
        <taxon>Actinomycetes</taxon>
        <taxon>Streptosporangiales</taxon>
        <taxon>Streptosporangiaceae</taxon>
        <taxon>Sphaerisporangium</taxon>
    </lineage>
</organism>
<feature type="transmembrane region" description="Helical" evidence="1">
    <location>
        <begin position="89"/>
        <end position="111"/>
    </location>
</feature>
<gene>
    <name evidence="2" type="ORF">ACFO8L_11800</name>
</gene>
<keyword evidence="1" id="KW-0812">Transmembrane</keyword>
<keyword evidence="1" id="KW-0472">Membrane</keyword>
<name>A0ABV9EEU5_9ACTN</name>
<feature type="transmembrane region" description="Helical" evidence="1">
    <location>
        <begin position="211"/>
        <end position="232"/>
    </location>
</feature>
<feature type="transmembrane region" description="Helical" evidence="1">
    <location>
        <begin position="20"/>
        <end position="38"/>
    </location>
</feature>
<keyword evidence="3" id="KW-1185">Reference proteome</keyword>
<feature type="transmembrane region" description="Helical" evidence="1">
    <location>
        <begin position="50"/>
        <end position="69"/>
    </location>
</feature>